<dbReference type="RefSeq" id="WP_079727771.1">
    <property type="nucleotide sequence ID" value="NZ_FUZP01000001.1"/>
</dbReference>
<dbReference type="Proteomes" id="UP000190857">
    <property type="component" value="Unassembled WGS sequence"/>
</dbReference>
<dbReference type="OrthoDB" id="3418622at2"/>
<gene>
    <name evidence="1" type="ORF">SAMN06309945_1793</name>
</gene>
<keyword evidence="2" id="KW-1185">Reference proteome</keyword>
<accession>A0A1T5JRP0</accession>
<evidence type="ECO:0000313" key="1">
    <source>
        <dbReference type="EMBL" id="SKC53985.1"/>
    </source>
</evidence>
<proteinExistence type="predicted"/>
<reference evidence="1 2" key="1">
    <citation type="submission" date="2017-02" db="EMBL/GenBank/DDBJ databases">
        <authorList>
            <person name="Peterson S.W."/>
        </authorList>
    </citation>
    <scope>NUCLEOTIDE SEQUENCE [LARGE SCALE GENOMIC DNA]</scope>
    <source>
        <strain evidence="1 2">VKM Ac-2059</strain>
    </source>
</reference>
<dbReference type="STRING" id="123320.SAMN06309945_1793"/>
<evidence type="ECO:0008006" key="3">
    <source>
        <dbReference type="Google" id="ProtNLM"/>
    </source>
</evidence>
<dbReference type="EMBL" id="FUZP01000001">
    <property type="protein sequence ID" value="SKC53985.1"/>
    <property type="molecule type" value="Genomic_DNA"/>
</dbReference>
<dbReference type="AlphaFoldDB" id="A0A1T5JRP0"/>
<protein>
    <recommendedName>
        <fullName evidence="3">Abi-like protein</fullName>
    </recommendedName>
</protein>
<sequence>MLERKIGWVSAARFAPFLAACSHDELLAWELYEWNAKVASSLFECFHHTEVLLRNAVMGRLETIHPLAYPWQQDLGSVVNAAARRMDATTKVATPDSIISELTLGFWTSLLEQRPANEELWRQHLRHVFPGSPGTRDAVHKAVSDMRNLRNRCAHQDSLLEFDPGIELKKLLSLVEWIDPAARTWLESVESVSSVTGARPVAPVRDVVIVVASADVALRMYERVSAYVCPSDRSFAQVTHMGFYANKQIESYFPAIQEKVVPARWNRAEAARLRASSLPVDQQVGQVMGYALDNGWEPGGRFQVFLLSRKNAAATIARANAAPIPHSKKGRGSAFVQNKRYFSRAALLAADDTGHLAD</sequence>
<evidence type="ECO:0000313" key="2">
    <source>
        <dbReference type="Proteomes" id="UP000190857"/>
    </source>
</evidence>
<organism evidence="1 2">
    <name type="scientific">Okibacterium fritillariae</name>
    <dbReference type="NCBI Taxonomy" id="123320"/>
    <lineage>
        <taxon>Bacteria</taxon>
        <taxon>Bacillati</taxon>
        <taxon>Actinomycetota</taxon>
        <taxon>Actinomycetes</taxon>
        <taxon>Micrococcales</taxon>
        <taxon>Microbacteriaceae</taxon>
        <taxon>Okibacterium</taxon>
    </lineage>
</organism>
<name>A0A1T5JRP0_9MICO</name>